<accession>A0ABZ3J7K9</accession>
<evidence type="ECO:0000313" key="3">
    <source>
        <dbReference type="Proteomes" id="UP000216052"/>
    </source>
</evidence>
<keyword evidence="3" id="KW-1185">Reference proteome</keyword>
<keyword evidence="1" id="KW-1005">Bacterial flagellum biogenesis</keyword>
<dbReference type="RefSeq" id="WP_169716882.1">
    <property type="nucleotide sequence ID" value="NZ_CP155571.1"/>
</dbReference>
<gene>
    <name evidence="2" type="ORF">SPACI_041950</name>
</gene>
<evidence type="ECO:0008006" key="4">
    <source>
        <dbReference type="Google" id="ProtNLM"/>
    </source>
</evidence>
<evidence type="ECO:0000313" key="2">
    <source>
        <dbReference type="EMBL" id="XFO74086.1"/>
    </source>
</evidence>
<protein>
    <recommendedName>
        <fullName evidence="4">FlgN protein</fullName>
    </recommendedName>
</protein>
<dbReference type="SUPFAM" id="SSF140566">
    <property type="entry name" value="FlgN-like"/>
    <property type="match status" value="1"/>
</dbReference>
<sequence length="166" mass="18699">MKEKLDRLFNLLAKLLALYQGILELGKKKREILTAGGKPQELEMITKQEEVLILQIGKMEKMRETVVQEITTANNAGGKQLTLSQIRQLASVDASGRFEQVTENLKTVVNEIASLNEINTRLLQQAMNFINFNINMLAQHAADPTYAPQGQENKPAQARTFFDQKV</sequence>
<organism evidence="2 3">
    <name type="scientific">Sporomusa acidovorans (strain ATCC 49682 / DSM 3132 / Mol)</name>
    <dbReference type="NCBI Taxonomy" id="1123286"/>
    <lineage>
        <taxon>Bacteria</taxon>
        <taxon>Bacillati</taxon>
        <taxon>Bacillota</taxon>
        <taxon>Negativicutes</taxon>
        <taxon>Selenomonadales</taxon>
        <taxon>Sporomusaceae</taxon>
        <taxon>Sporomusa</taxon>
    </lineage>
</organism>
<dbReference type="InterPro" id="IPR036679">
    <property type="entry name" value="FlgN-like_sf"/>
</dbReference>
<dbReference type="EMBL" id="CP155571">
    <property type="protein sequence ID" value="XFO74086.1"/>
    <property type="molecule type" value="Genomic_DNA"/>
</dbReference>
<dbReference type="InterPro" id="IPR007809">
    <property type="entry name" value="FlgN-like"/>
</dbReference>
<dbReference type="Gene3D" id="1.20.58.300">
    <property type="entry name" value="FlgN-like"/>
    <property type="match status" value="1"/>
</dbReference>
<dbReference type="Pfam" id="PF05130">
    <property type="entry name" value="FlgN"/>
    <property type="match status" value="1"/>
</dbReference>
<dbReference type="Proteomes" id="UP000216052">
    <property type="component" value="Chromosome"/>
</dbReference>
<evidence type="ECO:0000256" key="1">
    <source>
        <dbReference type="ARBA" id="ARBA00022795"/>
    </source>
</evidence>
<proteinExistence type="predicted"/>
<name>A0ABZ3J7K9_SPOA4</name>
<reference evidence="2" key="1">
    <citation type="submission" date="2024-05" db="EMBL/GenBank/DDBJ databases">
        <title>Isolation and characterization of Sporomusa carbonis sp. nov., a carboxydotrophic hydrogenogen in the genus of Sporomusa isolated from a charcoal burning pile.</title>
        <authorList>
            <person name="Boeer T."/>
            <person name="Rosenbaum F."/>
            <person name="Eysell L."/>
            <person name="Mueller V."/>
            <person name="Daniel R."/>
            <person name="Poehlein A."/>
        </authorList>
    </citation>
    <scope>NUCLEOTIDE SEQUENCE [LARGE SCALE GENOMIC DNA]</scope>
    <source>
        <strain evidence="2">DSM 3132</strain>
    </source>
</reference>